<gene>
    <name evidence="15" type="ORF">K505DRAFT_406458</name>
</gene>
<evidence type="ECO:0000256" key="8">
    <source>
        <dbReference type="PIRSR" id="PIRSR615500-1"/>
    </source>
</evidence>
<feature type="domain" description="C5a peptidase/Subtilisin-like protease SBT2-like Fn3-like" evidence="14">
    <location>
        <begin position="620"/>
        <end position="737"/>
    </location>
</feature>
<dbReference type="Pfam" id="PF06280">
    <property type="entry name" value="fn3_5"/>
    <property type="match status" value="1"/>
</dbReference>
<dbReference type="InterPro" id="IPR010435">
    <property type="entry name" value="C5a/SBT2-like_Fn3"/>
</dbReference>
<dbReference type="PANTHER" id="PTHR43806:SF66">
    <property type="entry name" value="SERIN ENDOPEPTIDASE"/>
    <property type="match status" value="1"/>
</dbReference>
<dbReference type="Proteomes" id="UP000799757">
    <property type="component" value="Unassembled WGS sequence"/>
</dbReference>
<dbReference type="InterPro" id="IPR046450">
    <property type="entry name" value="PA_dom_sf"/>
</dbReference>
<dbReference type="PROSITE" id="PS51892">
    <property type="entry name" value="SUBTILASE"/>
    <property type="match status" value="1"/>
</dbReference>
<evidence type="ECO:0000256" key="3">
    <source>
        <dbReference type="ARBA" id="ARBA00022525"/>
    </source>
</evidence>
<feature type="active site" description="Charge relay system" evidence="8 9">
    <location>
        <position position="172"/>
    </location>
</feature>
<keyword evidence="7 9" id="KW-0720">Serine protease</keyword>
<name>A0A6A6XII6_9PLEO</name>
<accession>A0A6A6XII6</accession>
<evidence type="ECO:0000259" key="14">
    <source>
        <dbReference type="Pfam" id="PF06280"/>
    </source>
</evidence>
<sequence length="894" mass="93265">MSSFKGLVAKSVAALAVASSVAAQNVDAGARIVPGAYIVEFETPEASTQAVDPQSFFSNLSSSNIAAEPRVDLNHELFRGASFRIDAKDDNQGTVDVIQSFQAVKKIWPVRLYSNPAKVIGTLDNLGSLLTAPSANQKRSISDSFSTHVMGGVDKLHDEGFTGEGLFVGVVDTGIDYNHPALGGCFGPGCKVVAGTDLVGDAYTGSEVPVPDSDPMDCGGHGTHVSGIIGANPNEFNFTGVAPNATLGMWKVFGCEGEVGNDILIQAFNLAYEAGVDLISSSIGGPSGWTEDPWDVAVQRITEKGVPCVLSAGNDGANGLFDTSTASESLGSTSVGSIDNTEAPTLLTGATYTSDGANPTDFGYAEGGANGNFGNITVPLYAPTLDTTEAADGCTAFPDSTPDLANYVVLIRRGTCTFDVKVENAVAKGAQRILFYNNSPIGATAPGASSPDIPVGMVTAAQGQIFIDALKASTKIDVTFGGGKKIFSVVPNTASAGKMSTFSSWGPSFELWIKPEISAPGGLILSTYPQAKGSYAVLSGTSMAAPYISGVVALLKQIKGKKFGTPNEITALLAATAQPVQFNNGAATENFLAPVVQQGGGLVNAFEAAHTTTVLDLDNIALNDTRYFKAIHPLNIKNTGKKAQTYTFANLIAATAYTLTTGSIVPDLFTDIELASDAASAATIRFEPKSLTIGPGKTGRLTMLFTRPQGLDAARIPVYSGYVSINGTNGDSLTLPYAGITSRIKDAKIVNSPAGYPFVSSSRAPNFPITNGTVFTLPGKGANATAATVFPTITFDLAMGSRIVRLDVVPQNVRNLPRILGQQVLGAIAGTPLENQPRNNVVAVPWDGTLANGKLAPAGKYKIMLRALKITGDVRNEHDYERFDTGYFEIKYST</sequence>
<feature type="domain" description="PA" evidence="13">
    <location>
        <begin position="377"/>
        <end position="464"/>
    </location>
</feature>
<dbReference type="Pfam" id="PF00082">
    <property type="entry name" value="Peptidase_S8"/>
    <property type="match status" value="1"/>
</dbReference>
<reference evidence="15" key="1">
    <citation type="journal article" date="2020" name="Stud. Mycol.">
        <title>101 Dothideomycetes genomes: a test case for predicting lifestyles and emergence of pathogens.</title>
        <authorList>
            <person name="Haridas S."/>
            <person name="Albert R."/>
            <person name="Binder M."/>
            <person name="Bloem J."/>
            <person name="Labutti K."/>
            <person name="Salamov A."/>
            <person name="Andreopoulos B."/>
            <person name="Baker S."/>
            <person name="Barry K."/>
            <person name="Bills G."/>
            <person name="Bluhm B."/>
            <person name="Cannon C."/>
            <person name="Castanera R."/>
            <person name="Culley D."/>
            <person name="Daum C."/>
            <person name="Ezra D."/>
            <person name="Gonzalez J."/>
            <person name="Henrissat B."/>
            <person name="Kuo A."/>
            <person name="Liang C."/>
            <person name="Lipzen A."/>
            <person name="Lutzoni F."/>
            <person name="Magnuson J."/>
            <person name="Mondo S."/>
            <person name="Nolan M."/>
            <person name="Ohm R."/>
            <person name="Pangilinan J."/>
            <person name="Park H.-J."/>
            <person name="Ramirez L."/>
            <person name="Alfaro M."/>
            <person name="Sun H."/>
            <person name="Tritt A."/>
            <person name="Yoshinaga Y."/>
            <person name="Zwiers L.-H."/>
            <person name="Turgeon B."/>
            <person name="Goodwin S."/>
            <person name="Spatafora J."/>
            <person name="Crous P."/>
            <person name="Grigoriev I."/>
        </authorList>
    </citation>
    <scope>NUCLEOTIDE SEQUENCE</scope>
    <source>
        <strain evidence="15">CBS 109.77</strain>
    </source>
</reference>
<dbReference type="SUPFAM" id="SSF52743">
    <property type="entry name" value="Subtilisin-like"/>
    <property type="match status" value="1"/>
</dbReference>
<evidence type="ECO:0000256" key="5">
    <source>
        <dbReference type="ARBA" id="ARBA00022729"/>
    </source>
</evidence>
<evidence type="ECO:0000256" key="9">
    <source>
        <dbReference type="PROSITE-ProRule" id="PRU01240"/>
    </source>
</evidence>
<dbReference type="Gene3D" id="3.40.50.200">
    <property type="entry name" value="Peptidase S8/S53 domain"/>
    <property type="match status" value="1"/>
</dbReference>
<evidence type="ECO:0000256" key="1">
    <source>
        <dbReference type="ARBA" id="ARBA00011073"/>
    </source>
</evidence>
<evidence type="ECO:0000256" key="2">
    <source>
        <dbReference type="ARBA" id="ARBA00022512"/>
    </source>
</evidence>
<keyword evidence="16" id="KW-1185">Reference proteome</keyword>
<evidence type="ECO:0000259" key="12">
    <source>
        <dbReference type="Pfam" id="PF00082"/>
    </source>
</evidence>
<dbReference type="SUPFAM" id="SSF52025">
    <property type="entry name" value="PA domain"/>
    <property type="match status" value="1"/>
</dbReference>
<evidence type="ECO:0000313" key="15">
    <source>
        <dbReference type="EMBL" id="KAF2796259.1"/>
    </source>
</evidence>
<organism evidence="15 16">
    <name type="scientific">Melanomma pulvis-pyrius CBS 109.77</name>
    <dbReference type="NCBI Taxonomy" id="1314802"/>
    <lineage>
        <taxon>Eukaryota</taxon>
        <taxon>Fungi</taxon>
        <taxon>Dikarya</taxon>
        <taxon>Ascomycota</taxon>
        <taxon>Pezizomycotina</taxon>
        <taxon>Dothideomycetes</taxon>
        <taxon>Pleosporomycetidae</taxon>
        <taxon>Pleosporales</taxon>
        <taxon>Melanommataceae</taxon>
        <taxon>Melanomma</taxon>
    </lineage>
</organism>
<dbReference type="InterPro" id="IPR000209">
    <property type="entry name" value="Peptidase_S8/S53_dom"/>
</dbReference>
<dbReference type="InterPro" id="IPR023828">
    <property type="entry name" value="Peptidase_S8_Ser-AS"/>
</dbReference>
<dbReference type="InterPro" id="IPR003137">
    <property type="entry name" value="PA_domain"/>
</dbReference>
<comment type="similarity">
    <text evidence="1 9 10">Belongs to the peptidase S8 family.</text>
</comment>
<dbReference type="InterPro" id="IPR022398">
    <property type="entry name" value="Peptidase_S8_His-AS"/>
</dbReference>
<feature type="signal peptide" evidence="11">
    <location>
        <begin position="1"/>
        <end position="23"/>
    </location>
</feature>
<evidence type="ECO:0000256" key="10">
    <source>
        <dbReference type="RuleBase" id="RU003355"/>
    </source>
</evidence>
<dbReference type="Gene3D" id="3.50.30.30">
    <property type="match status" value="1"/>
</dbReference>
<feature type="active site" description="Charge relay system" evidence="8 9">
    <location>
        <position position="221"/>
    </location>
</feature>
<dbReference type="PROSITE" id="PS00137">
    <property type="entry name" value="SUBTILASE_HIS"/>
    <property type="match status" value="1"/>
</dbReference>
<evidence type="ECO:0000256" key="7">
    <source>
        <dbReference type="ARBA" id="ARBA00022825"/>
    </source>
</evidence>
<dbReference type="InterPro" id="IPR050131">
    <property type="entry name" value="Peptidase_S8_subtilisin-like"/>
</dbReference>
<evidence type="ECO:0000256" key="11">
    <source>
        <dbReference type="SAM" id="SignalP"/>
    </source>
</evidence>
<keyword evidence="5 11" id="KW-0732">Signal</keyword>
<protein>
    <submittedName>
        <fullName evidence="15">Peptidase</fullName>
    </submittedName>
</protein>
<keyword evidence="2" id="KW-0134">Cell wall</keyword>
<feature type="domain" description="Peptidase S8/S53" evidence="12">
    <location>
        <begin position="163"/>
        <end position="580"/>
    </location>
</feature>
<dbReference type="GO" id="GO:0006508">
    <property type="term" value="P:proteolysis"/>
    <property type="evidence" value="ECO:0007669"/>
    <property type="project" value="UniProtKB-KW"/>
</dbReference>
<evidence type="ECO:0000256" key="6">
    <source>
        <dbReference type="ARBA" id="ARBA00022801"/>
    </source>
</evidence>
<dbReference type="PANTHER" id="PTHR43806">
    <property type="entry name" value="PEPTIDASE S8"/>
    <property type="match status" value="1"/>
</dbReference>
<evidence type="ECO:0000259" key="13">
    <source>
        <dbReference type="Pfam" id="PF02225"/>
    </source>
</evidence>
<dbReference type="PRINTS" id="PR00723">
    <property type="entry name" value="SUBTILISIN"/>
</dbReference>
<dbReference type="CDD" id="cd02124">
    <property type="entry name" value="PA_PoS1_like"/>
    <property type="match status" value="1"/>
</dbReference>
<feature type="active site" description="Charge relay system" evidence="8 9">
    <location>
        <position position="542"/>
    </location>
</feature>
<keyword evidence="4 9" id="KW-0645">Protease</keyword>
<keyword evidence="3" id="KW-0964">Secreted</keyword>
<dbReference type="PROSITE" id="PS00138">
    <property type="entry name" value="SUBTILASE_SER"/>
    <property type="match status" value="1"/>
</dbReference>
<dbReference type="OrthoDB" id="10256524at2759"/>
<dbReference type="PROSITE" id="PS00136">
    <property type="entry name" value="SUBTILASE_ASP"/>
    <property type="match status" value="1"/>
</dbReference>
<dbReference type="GO" id="GO:0016020">
    <property type="term" value="C:membrane"/>
    <property type="evidence" value="ECO:0007669"/>
    <property type="project" value="InterPro"/>
</dbReference>
<keyword evidence="6 9" id="KW-0378">Hydrolase</keyword>
<proteinExistence type="inferred from homology"/>
<dbReference type="InterPro" id="IPR036852">
    <property type="entry name" value="Peptidase_S8/S53_dom_sf"/>
</dbReference>
<feature type="chain" id="PRO_5025407728" evidence="11">
    <location>
        <begin position="24"/>
        <end position="894"/>
    </location>
</feature>
<evidence type="ECO:0000256" key="4">
    <source>
        <dbReference type="ARBA" id="ARBA00022670"/>
    </source>
</evidence>
<dbReference type="CDD" id="cd07489">
    <property type="entry name" value="Peptidases_S8_5"/>
    <property type="match status" value="1"/>
</dbReference>
<dbReference type="InterPro" id="IPR015500">
    <property type="entry name" value="Peptidase_S8_subtilisin-rel"/>
</dbReference>
<dbReference type="EMBL" id="MU001835">
    <property type="protein sequence ID" value="KAF2796259.1"/>
    <property type="molecule type" value="Genomic_DNA"/>
</dbReference>
<dbReference type="AlphaFoldDB" id="A0A6A6XII6"/>
<evidence type="ECO:0000313" key="16">
    <source>
        <dbReference type="Proteomes" id="UP000799757"/>
    </source>
</evidence>
<dbReference type="InterPro" id="IPR023827">
    <property type="entry name" value="Peptidase_S8_Asp-AS"/>
</dbReference>
<dbReference type="Pfam" id="PF02225">
    <property type="entry name" value="PA"/>
    <property type="match status" value="1"/>
</dbReference>
<dbReference type="InterPro" id="IPR034187">
    <property type="entry name" value="Peptidases_S8_5"/>
</dbReference>
<dbReference type="GO" id="GO:0004252">
    <property type="term" value="F:serine-type endopeptidase activity"/>
    <property type="evidence" value="ECO:0007669"/>
    <property type="project" value="UniProtKB-UniRule"/>
</dbReference>